<evidence type="ECO:0000256" key="1">
    <source>
        <dbReference type="ARBA" id="ARBA00004370"/>
    </source>
</evidence>
<sequence length="236" mass="25506">MKIRAIITGATGMVGEGVLLECLANPNVEHVLVLTRKPTGRSHSKMQELLVPDLANLSAVESQLTGYNACFFCAGISSVGISKEEYERITHDMTLAVAQTLVRLNPAMTFIYVSGAGTDSAEKSGQHWARVKGRTENELLALPFQAAYMFRPGFMKATEGQRNVLKWYGAIAWLYPVARKLAPQFVSTMQEVGRAMINAADFGYSKPVLEVRDIVALARARAVVGGGVQAEAGPSS</sequence>
<dbReference type="Gene3D" id="3.40.50.720">
    <property type="entry name" value="NAD(P)-binding Rossmann-like Domain"/>
    <property type="match status" value="1"/>
</dbReference>
<keyword evidence="4" id="KW-1185">Reference proteome</keyword>
<organism evidence="3 4">
    <name type="scientific">Hymenobacter cyanobacteriorum</name>
    <dbReference type="NCBI Taxonomy" id="2926463"/>
    <lineage>
        <taxon>Bacteria</taxon>
        <taxon>Pseudomonadati</taxon>
        <taxon>Bacteroidota</taxon>
        <taxon>Cytophagia</taxon>
        <taxon>Cytophagales</taxon>
        <taxon>Hymenobacteraceae</taxon>
        <taxon>Hymenobacter</taxon>
    </lineage>
</organism>
<dbReference type="Pfam" id="PF01370">
    <property type="entry name" value="Epimerase"/>
    <property type="match status" value="1"/>
</dbReference>
<comment type="caution">
    <text evidence="3">The sequence shown here is derived from an EMBL/GenBank/DDBJ whole genome shotgun (WGS) entry which is preliminary data.</text>
</comment>
<dbReference type="RefSeq" id="WP_241934390.1">
    <property type="nucleotide sequence ID" value="NZ_JALBGC010000001.1"/>
</dbReference>
<dbReference type="PANTHER" id="PTHR14097:SF8">
    <property type="entry name" value="NAD(P)-BINDING DOMAIN-CONTAINING PROTEIN"/>
    <property type="match status" value="1"/>
</dbReference>
<dbReference type="InterPro" id="IPR036291">
    <property type="entry name" value="NAD(P)-bd_dom_sf"/>
</dbReference>
<feature type="domain" description="NAD-dependent epimerase/dehydratase" evidence="2">
    <location>
        <begin position="6"/>
        <end position="115"/>
    </location>
</feature>
<accession>A0A9X1VC31</accession>
<dbReference type="PANTHER" id="PTHR14097">
    <property type="entry name" value="OXIDOREDUCTASE HTATIP2"/>
    <property type="match status" value="1"/>
</dbReference>
<protein>
    <submittedName>
        <fullName evidence="3">NAD-dependent epimerase/dehydratase family protein</fullName>
    </submittedName>
</protein>
<gene>
    <name evidence="3" type="ORF">MON38_01650</name>
</gene>
<evidence type="ECO:0000259" key="2">
    <source>
        <dbReference type="Pfam" id="PF01370"/>
    </source>
</evidence>
<proteinExistence type="predicted"/>
<dbReference type="SUPFAM" id="SSF51735">
    <property type="entry name" value="NAD(P)-binding Rossmann-fold domains"/>
    <property type="match status" value="1"/>
</dbReference>
<evidence type="ECO:0000313" key="3">
    <source>
        <dbReference type="EMBL" id="MCI1186106.1"/>
    </source>
</evidence>
<dbReference type="Proteomes" id="UP001139193">
    <property type="component" value="Unassembled WGS sequence"/>
</dbReference>
<name>A0A9X1VC31_9BACT</name>
<dbReference type="EMBL" id="JALBGC010000001">
    <property type="protein sequence ID" value="MCI1186106.1"/>
    <property type="molecule type" value="Genomic_DNA"/>
</dbReference>
<evidence type="ECO:0000313" key="4">
    <source>
        <dbReference type="Proteomes" id="UP001139193"/>
    </source>
</evidence>
<comment type="subcellular location">
    <subcellularLocation>
        <location evidence="1">Membrane</location>
    </subcellularLocation>
</comment>
<dbReference type="InterPro" id="IPR001509">
    <property type="entry name" value="Epimerase_deHydtase"/>
</dbReference>
<dbReference type="AlphaFoldDB" id="A0A9X1VC31"/>
<reference evidence="3" key="1">
    <citation type="submission" date="2022-03" db="EMBL/GenBank/DDBJ databases">
        <title>Bacterial whole genome sequence for Hymenobacter sp. DH14.</title>
        <authorList>
            <person name="Le V."/>
        </authorList>
    </citation>
    <scope>NUCLEOTIDE SEQUENCE</scope>
    <source>
        <strain evidence="3">DH14</strain>
    </source>
</reference>
<dbReference type="GO" id="GO:0016020">
    <property type="term" value="C:membrane"/>
    <property type="evidence" value="ECO:0007669"/>
    <property type="project" value="UniProtKB-SubCell"/>
</dbReference>